<sequence>MQLSSLSLLASSLVPLAALPGSSASPVALTTRNNAGRPTAQLQNGTVRGVHLPTFAQDAFLGIPYAQPPVGDLRLRRPQPLEAGFDGGSFEAVEYSAFCWGIGSDNYGFEQSEDCLTLNVVRPSGTTADDKLPVGLWIYGGGFQQGGTADPRYNSSWIIQRSVEMEKPIIFVSVNYRVSSLGFLSSDELRAEGNVNLGLYDQRLAMQWLQDNIAAFGGDPEKVTIWGESAGAASVSYQLLGYGLTSTSLFRGAILESGSPTGRPHAAPETLQPRFEAILNGTDCTNAADVLACVRAAPLEQFNASASTWTWNPVVDGQLIAEYPSDSFRAGKFVKVPLLIGTNTDEGSGFGAKNITTDSELAAAQQAYYPKLTNSSVASLFELYPNDPSQGCPYNTGDGLLASGYQDKRSNALTGDLRYVAGRRLMAQKYVAADQAVYSYRFDQPAPNATIALGTAHFAEVAYVFSNPLPTQNRLGDRPGDAELAHLMTSQWISFIHDGTPNNHGVEGAETWPDYRTEPNNMLYRRQGSHVERDDFRADGIRFITELGWELSA</sequence>
<comment type="similarity">
    <text evidence="1 3">Belongs to the type-B carboxylesterase/lipase family.</text>
</comment>
<dbReference type="Pfam" id="PF00135">
    <property type="entry name" value="COesterase"/>
    <property type="match status" value="1"/>
</dbReference>
<name>A0AAV5GUV0_9BASI</name>
<accession>A0AAV5GUV0</accession>
<dbReference type="PANTHER" id="PTHR43918">
    <property type="entry name" value="ACETYLCHOLINESTERASE"/>
    <property type="match status" value="1"/>
</dbReference>
<keyword evidence="3" id="KW-0732">Signal</keyword>
<dbReference type="EMBL" id="BQKY01000013">
    <property type="protein sequence ID" value="GJN93281.1"/>
    <property type="molecule type" value="Genomic_DNA"/>
</dbReference>
<evidence type="ECO:0000313" key="5">
    <source>
        <dbReference type="EMBL" id="GJN93281.1"/>
    </source>
</evidence>
<dbReference type="AlphaFoldDB" id="A0AAV5GUV0"/>
<reference evidence="5 6" key="1">
    <citation type="submission" date="2021-12" db="EMBL/GenBank/DDBJ databases">
        <title>High titer production of polyol ester of fatty acids by Rhodotorula paludigena BS15 towards product separation-free biomass refinery.</title>
        <authorList>
            <person name="Mano J."/>
            <person name="Ono H."/>
            <person name="Tanaka T."/>
            <person name="Naito K."/>
            <person name="Sushida H."/>
            <person name="Ike M."/>
            <person name="Tokuyasu K."/>
            <person name="Kitaoka M."/>
        </authorList>
    </citation>
    <scope>NUCLEOTIDE SEQUENCE [LARGE SCALE GENOMIC DNA]</scope>
    <source>
        <strain evidence="5 6">BS15</strain>
    </source>
</reference>
<dbReference type="Proteomes" id="UP001342314">
    <property type="component" value="Unassembled WGS sequence"/>
</dbReference>
<organism evidence="5 6">
    <name type="scientific">Rhodotorula paludigena</name>
    <dbReference type="NCBI Taxonomy" id="86838"/>
    <lineage>
        <taxon>Eukaryota</taxon>
        <taxon>Fungi</taxon>
        <taxon>Dikarya</taxon>
        <taxon>Basidiomycota</taxon>
        <taxon>Pucciniomycotina</taxon>
        <taxon>Microbotryomycetes</taxon>
        <taxon>Sporidiobolales</taxon>
        <taxon>Sporidiobolaceae</taxon>
        <taxon>Rhodotorula</taxon>
    </lineage>
</organism>
<dbReference type="Gene3D" id="3.40.50.1820">
    <property type="entry name" value="alpha/beta hydrolase"/>
    <property type="match status" value="1"/>
</dbReference>
<dbReference type="InterPro" id="IPR019826">
    <property type="entry name" value="Carboxylesterase_B_AS"/>
</dbReference>
<feature type="signal peptide" evidence="3">
    <location>
        <begin position="1"/>
        <end position="24"/>
    </location>
</feature>
<keyword evidence="6" id="KW-1185">Reference proteome</keyword>
<keyword evidence="2 3" id="KW-0378">Hydrolase</keyword>
<evidence type="ECO:0000256" key="1">
    <source>
        <dbReference type="ARBA" id="ARBA00005964"/>
    </source>
</evidence>
<gene>
    <name evidence="5" type="ORF">Rhopal_006328-T1</name>
</gene>
<feature type="domain" description="Carboxylesterase type B" evidence="4">
    <location>
        <begin position="38"/>
        <end position="524"/>
    </location>
</feature>
<dbReference type="GO" id="GO:0052689">
    <property type="term" value="F:carboxylic ester hydrolase activity"/>
    <property type="evidence" value="ECO:0007669"/>
    <property type="project" value="TreeGrafter"/>
</dbReference>
<dbReference type="PANTHER" id="PTHR43918:SF4">
    <property type="entry name" value="CARBOXYLIC ESTER HYDROLASE"/>
    <property type="match status" value="1"/>
</dbReference>
<evidence type="ECO:0000256" key="3">
    <source>
        <dbReference type="RuleBase" id="RU361235"/>
    </source>
</evidence>
<evidence type="ECO:0000259" key="4">
    <source>
        <dbReference type="Pfam" id="PF00135"/>
    </source>
</evidence>
<dbReference type="SUPFAM" id="SSF53474">
    <property type="entry name" value="alpha/beta-Hydrolases"/>
    <property type="match status" value="1"/>
</dbReference>
<protein>
    <recommendedName>
        <fullName evidence="3">Carboxylic ester hydrolase</fullName>
        <ecNumber evidence="3">3.1.1.-</ecNumber>
    </recommendedName>
</protein>
<dbReference type="InterPro" id="IPR029058">
    <property type="entry name" value="AB_hydrolase_fold"/>
</dbReference>
<evidence type="ECO:0000313" key="6">
    <source>
        <dbReference type="Proteomes" id="UP001342314"/>
    </source>
</evidence>
<evidence type="ECO:0000256" key="2">
    <source>
        <dbReference type="ARBA" id="ARBA00022801"/>
    </source>
</evidence>
<dbReference type="EC" id="3.1.1.-" evidence="3"/>
<feature type="chain" id="PRO_5043090011" description="Carboxylic ester hydrolase" evidence="3">
    <location>
        <begin position="25"/>
        <end position="553"/>
    </location>
</feature>
<dbReference type="PROSITE" id="PS00122">
    <property type="entry name" value="CARBOXYLESTERASE_B_1"/>
    <property type="match status" value="1"/>
</dbReference>
<proteinExistence type="inferred from homology"/>
<dbReference type="PROSITE" id="PS00941">
    <property type="entry name" value="CARBOXYLESTERASE_B_2"/>
    <property type="match status" value="1"/>
</dbReference>
<dbReference type="InterPro" id="IPR050654">
    <property type="entry name" value="AChE-related_enzymes"/>
</dbReference>
<dbReference type="InterPro" id="IPR019819">
    <property type="entry name" value="Carboxylesterase_B_CS"/>
</dbReference>
<dbReference type="InterPro" id="IPR002018">
    <property type="entry name" value="CarbesteraseB"/>
</dbReference>
<comment type="caution">
    <text evidence="5">The sequence shown here is derived from an EMBL/GenBank/DDBJ whole genome shotgun (WGS) entry which is preliminary data.</text>
</comment>